<organism evidence="10 11">
    <name type="scientific">Sapajus apella</name>
    <name type="common">Brown-capped capuchin</name>
    <name type="synonym">Cebus apella</name>
    <dbReference type="NCBI Taxonomy" id="9515"/>
    <lineage>
        <taxon>Eukaryota</taxon>
        <taxon>Metazoa</taxon>
        <taxon>Chordata</taxon>
        <taxon>Craniata</taxon>
        <taxon>Vertebrata</taxon>
        <taxon>Euteleostomi</taxon>
        <taxon>Mammalia</taxon>
        <taxon>Eutheria</taxon>
        <taxon>Euarchontoglires</taxon>
        <taxon>Primates</taxon>
        <taxon>Haplorrhini</taxon>
        <taxon>Platyrrhini</taxon>
        <taxon>Cebidae</taxon>
        <taxon>Cebinae</taxon>
        <taxon>Sapajus</taxon>
    </lineage>
</organism>
<dbReference type="SMART" id="SM00413">
    <property type="entry name" value="ETS"/>
    <property type="match status" value="1"/>
</dbReference>
<dbReference type="PROSITE" id="PS00345">
    <property type="entry name" value="ETS_DOMAIN_1"/>
    <property type="match status" value="1"/>
</dbReference>
<evidence type="ECO:0000313" key="10">
    <source>
        <dbReference type="Proteomes" id="UP000504640"/>
    </source>
</evidence>
<name>A0A6J3FHK5_SAPAP</name>
<keyword evidence="4 7" id="KW-0238">DNA-binding</keyword>
<keyword evidence="10" id="KW-1185">Reference proteome</keyword>
<dbReference type="FunFam" id="1.10.10.10:FF:000059">
    <property type="entry name" value="ETS translocation variant 3"/>
    <property type="match status" value="1"/>
</dbReference>
<evidence type="ECO:0000256" key="4">
    <source>
        <dbReference type="ARBA" id="ARBA00023125"/>
    </source>
</evidence>
<dbReference type="CTD" id="390937"/>
<dbReference type="PROSITE" id="PS00346">
    <property type="entry name" value="ETS_DOMAIN_2"/>
    <property type="match status" value="1"/>
</dbReference>
<dbReference type="GO" id="GO:0000981">
    <property type="term" value="F:DNA-binding transcription factor activity, RNA polymerase II-specific"/>
    <property type="evidence" value="ECO:0007669"/>
    <property type="project" value="TreeGrafter"/>
</dbReference>
<dbReference type="Gene3D" id="1.10.10.10">
    <property type="entry name" value="Winged helix-like DNA-binding domain superfamily/Winged helix DNA-binding domain"/>
    <property type="match status" value="1"/>
</dbReference>
<dbReference type="GO" id="GO:0005634">
    <property type="term" value="C:nucleus"/>
    <property type="evidence" value="ECO:0007669"/>
    <property type="project" value="UniProtKB-SubCell"/>
</dbReference>
<evidence type="ECO:0000256" key="5">
    <source>
        <dbReference type="ARBA" id="ARBA00023163"/>
    </source>
</evidence>
<keyword evidence="6 7" id="KW-0539">Nucleus</keyword>
<comment type="similarity">
    <text evidence="2 7">Belongs to the ETS family.</text>
</comment>
<dbReference type="SUPFAM" id="SSF46785">
    <property type="entry name" value="Winged helix' DNA-binding domain"/>
    <property type="match status" value="1"/>
</dbReference>
<evidence type="ECO:0000256" key="2">
    <source>
        <dbReference type="ARBA" id="ARBA00005562"/>
    </source>
</evidence>
<proteinExistence type="inferred from homology"/>
<dbReference type="GeneID" id="116530849"/>
<protein>
    <submittedName>
        <fullName evidence="11">ETS domain-containing transcription factor ERF-like isoform X1</fullName>
    </submittedName>
</protein>
<gene>
    <name evidence="11" type="primary">ERFL</name>
</gene>
<feature type="region of interest" description="Disordered" evidence="8">
    <location>
        <begin position="372"/>
        <end position="396"/>
    </location>
</feature>
<evidence type="ECO:0000256" key="6">
    <source>
        <dbReference type="ARBA" id="ARBA00023242"/>
    </source>
</evidence>
<dbReference type="Proteomes" id="UP000504640">
    <property type="component" value="Unplaced"/>
</dbReference>
<dbReference type="GO" id="GO:0030154">
    <property type="term" value="P:cell differentiation"/>
    <property type="evidence" value="ECO:0007669"/>
    <property type="project" value="TreeGrafter"/>
</dbReference>
<evidence type="ECO:0000256" key="8">
    <source>
        <dbReference type="SAM" id="MobiDB-lite"/>
    </source>
</evidence>
<dbReference type="RefSeq" id="XP_032105188.1">
    <property type="nucleotide sequence ID" value="XM_032249297.1"/>
</dbReference>
<reference evidence="11" key="1">
    <citation type="submission" date="2025-08" db="UniProtKB">
        <authorList>
            <consortium name="RefSeq"/>
        </authorList>
    </citation>
    <scope>IDENTIFICATION</scope>
    <source>
        <tissue evidence="11">Blood</tissue>
    </source>
</reference>
<evidence type="ECO:0000259" key="9">
    <source>
        <dbReference type="PROSITE" id="PS50061"/>
    </source>
</evidence>
<dbReference type="PRINTS" id="PR00454">
    <property type="entry name" value="ETSDOMAIN"/>
</dbReference>
<dbReference type="PROSITE" id="PS50061">
    <property type="entry name" value="ETS_DOMAIN_3"/>
    <property type="match status" value="1"/>
</dbReference>
<dbReference type="InterPro" id="IPR046328">
    <property type="entry name" value="ETS_fam"/>
</dbReference>
<dbReference type="PANTHER" id="PTHR11849">
    <property type="entry name" value="ETS"/>
    <property type="match status" value="1"/>
</dbReference>
<feature type="domain" description="ETS" evidence="9">
    <location>
        <begin position="42"/>
        <end position="122"/>
    </location>
</feature>
<dbReference type="InterPro" id="IPR036390">
    <property type="entry name" value="WH_DNA-bd_sf"/>
</dbReference>
<dbReference type="InterPro" id="IPR036388">
    <property type="entry name" value="WH-like_DNA-bd_sf"/>
</dbReference>
<evidence type="ECO:0000256" key="1">
    <source>
        <dbReference type="ARBA" id="ARBA00004123"/>
    </source>
</evidence>
<accession>A0A6J3FHK5</accession>
<evidence type="ECO:0000313" key="11">
    <source>
        <dbReference type="RefSeq" id="XP_032105188.1"/>
    </source>
</evidence>
<dbReference type="InterPro" id="IPR000418">
    <property type="entry name" value="Ets_dom"/>
</dbReference>
<comment type="subcellular location">
    <subcellularLocation>
        <location evidence="1 7">Nucleus</location>
    </subcellularLocation>
</comment>
<evidence type="ECO:0000256" key="3">
    <source>
        <dbReference type="ARBA" id="ARBA00023015"/>
    </source>
</evidence>
<dbReference type="AlphaFoldDB" id="A0A6J3FHK5"/>
<evidence type="ECO:0000256" key="7">
    <source>
        <dbReference type="RuleBase" id="RU004019"/>
    </source>
</evidence>
<dbReference type="Pfam" id="PF00178">
    <property type="entry name" value="Ets"/>
    <property type="match status" value="1"/>
</dbReference>
<sequence>MDCSCVSDLLFAPPALPALWTPGFAFPDWAYKPESSPGSRQIQLWHFILELLQKEEYQGVIAWQGDYGEFVIKDPDEVARLWGIRKCKPHMNYDKLSRALRYYYNKRILHKTKGKRFTYKFNFSKVVLVNYPLLDVAAAATGSPLLLTPSPFGGAPGPDAPPLTPEVSLGTGVLEPKHLVPTLGRGPSEQGCFSRSLSRPCRPCSLPHAWESQGLGHPCSPPRRINCVWTALSRSWALVPPAIPSPLACWVLMAAPSLSTPGTLTRTLRAPSPSCLPLSTPRISIPTLWPVPWATCPQQGQGEAPQPRPCWPQQGRAWALSAPQAWQRPPAWHCQGLGVQRLPLVGRRTATRSWRSPTSAAAALTVRAMRASQCPPRQRRAKGGPAAELVGGGGFR</sequence>
<dbReference type="GO" id="GO:0043565">
    <property type="term" value="F:sequence-specific DNA binding"/>
    <property type="evidence" value="ECO:0007669"/>
    <property type="project" value="InterPro"/>
</dbReference>
<keyword evidence="5" id="KW-0804">Transcription</keyword>
<keyword evidence="3" id="KW-0805">Transcription regulation</keyword>
<dbReference type="PANTHER" id="PTHR11849:SF165">
    <property type="entry name" value="ETS DOMAIN-CONTAINING TRANSCRIPTION FACTOR ERF-LIKE"/>
    <property type="match status" value="1"/>
</dbReference>